<comment type="cofactor">
    <cofactor evidence="1 19">
        <name>Mg(2+)</name>
        <dbReference type="ChEBI" id="CHEBI:18420"/>
    </cofactor>
</comment>
<feature type="transmembrane region" description="Helical" evidence="19">
    <location>
        <begin position="129"/>
        <end position="151"/>
    </location>
</feature>
<feature type="transmembrane region" description="Helical" evidence="19">
    <location>
        <begin position="58"/>
        <end position="75"/>
    </location>
</feature>
<evidence type="ECO:0000256" key="14">
    <source>
        <dbReference type="ARBA" id="ARBA00025228"/>
    </source>
</evidence>
<name>A0A9X2K4S6_9ACTN</name>
<sequence length="326" mass="32461">MRLMDGLRFAVGTLSVLPVRVERVDRQVAGQAMTLAPAVGLLLGLIAGLALLPPAPPLLGAALALGLLALLTRGLHLDGLADLADGLGSGKPAGQALDIMKKSDIGPFGVMTLVLTLLVQVVALADTGLWALVTACVAGRLALTWACRSGVPAARPDGLGAMVAGTVRGPAVWLATVAALLAAAVIGLLSAPGTGLWAWSGGPGPDPGTVLFEEKYYARSACSPDDAGSSWCAQSPPPGPRSNGAFVLREEEPQDVRMVAVSGGSGAGQGLSGLVVAPVALLAGLGAALLLLAHARRRLGGITGDVLGALVETATAATLVVCAILG</sequence>
<comment type="similarity">
    <text evidence="4 19">Belongs to the CobS family.</text>
</comment>
<feature type="transmembrane region" description="Helical" evidence="19">
    <location>
        <begin position="171"/>
        <end position="191"/>
    </location>
</feature>
<keyword evidence="10 19" id="KW-0812">Transmembrane</keyword>
<dbReference type="GO" id="GO:0009236">
    <property type="term" value="P:cobalamin biosynthetic process"/>
    <property type="evidence" value="ECO:0007669"/>
    <property type="project" value="UniProtKB-UniRule"/>
</dbReference>
<feature type="transmembrane region" description="Helical" evidence="19">
    <location>
        <begin position="271"/>
        <end position="293"/>
    </location>
</feature>
<protein>
    <recommendedName>
        <fullName evidence="6 19">Adenosylcobinamide-GDP ribazoletransferase</fullName>
        <ecNumber evidence="5 19">2.7.8.26</ecNumber>
    </recommendedName>
    <alternativeName>
        <fullName evidence="16 19">Cobalamin synthase</fullName>
    </alternativeName>
    <alternativeName>
        <fullName evidence="15 19">Cobalamin-5'-phosphate synthase</fullName>
    </alternativeName>
</protein>
<keyword evidence="13 19" id="KW-0472">Membrane</keyword>
<comment type="subcellular location">
    <subcellularLocation>
        <location evidence="2 19">Cell membrane</location>
        <topology evidence="2 19">Multi-pass membrane protein</topology>
    </subcellularLocation>
</comment>
<dbReference type="PANTHER" id="PTHR34148">
    <property type="entry name" value="ADENOSYLCOBINAMIDE-GDP RIBAZOLETRANSFERASE"/>
    <property type="match status" value="1"/>
</dbReference>
<evidence type="ECO:0000256" key="16">
    <source>
        <dbReference type="ARBA" id="ARBA00032853"/>
    </source>
</evidence>
<comment type="catalytic activity">
    <reaction evidence="17 19">
        <text>alpha-ribazole + adenosylcob(III)inamide-GDP = adenosylcob(III)alamin + GMP + H(+)</text>
        <dbReference type="Rhea" id="RHEA:16049"/>
        <dbReference type="ChEBI" id="CHEBI:10329"/>
        <dbReference type="ChEBI" id="CHEBI:15378"/>
        <dbReference type="ChEBI" id="CHEBI:18408"/>
        <dbReference type="ChEBI" id="CHEBI:58115"/>
        <dbReference type="ChEBI" id="CHEBI:60487"/>
        <dbReference type="EC" id="2.7.8.26"/>
    </reaction>
</comment>
<dbReference type="EC" id="2.7.8.26" evidence="5 19"/>
<dbReference type="RefSeq" id="WP_308210732.1">
    <property type="nucleotide sequence ID" value="NZ_BAABKA010000035.1"/>
</dbReference>
<keyword evidence="12 19" id="KW-1133">Transmembrane helix</keyword>
<dbReference type="GO" id="GO:0051073">
    <property type="term" value="F:adenosylcobinamide-GDP ribazoletransferase activity"/>
    <property type="evidence" value="ECO:0007669"/>
    <property type="project" value="UniProtKB-UniRule"/>
</dbReference>
<dbReference type="PANTHER" id="PTHR34148:SF1">
    <property type="entry name" value="ADENOSYLCOBINAMIDE-GDP RIBAZOLETRANSFERASE"/>
    <property type="match status" value="1"/>
</dbReference>
<feature type="transmembrane region" description="Helical" evidence="19">
    <location>
        <begin position="32"/>
        <end position="52"/>
    </location>
</feature>
<evidence type="ECO:0000256" key="15">
    <source>
        <dbReference type="ARBA" id="ARBA00032605"/>
    </source>
</evidence>
<keyword evidence="9 19" id="KW-0808">Transferase</keyword>
<dbReference type="Pfam" id="PF02654">
    <property type="entry name" value="CobS"/>
    <property type="match status" value="2"/>
</dbReference>
<dbReference type="GO" id="GO:0008818">
    <property type="term" value="F:cobalamin 5'-phosphate synthase activity"/>
    <property type="evidence" value="ECO:0007669"/>
    <property type="project" value="UniProtKB-UniRule"/>
</dbReference>
<gene>
    <name evidence="19" type="primary">cobS</name>
    <name evidence="20" type="ORF">HD597_006685</name>
</gene>
<evidence type="ECO:0000256" key="10">
    <source>
        <dbReference type="ARBA" id="ARBA00022692"/>
    </source>
</evidence>
<evidence type="ECO:0000256" key="13">
    <source>
        <dbReference type="ARBA" id="ARBA00023136"/>
    </source>
</evidence>
<evidence type="ECO:0000256" key="2">
    <source>
        <dbReference type="ARBA" id="ARBA00004651"/>
    </source>
</evidence>
<reference evidence="20" key="1">
    <citation type="submission" date="2022-06" db="EMBL/GenBank/DDBJ databases">
        <title>Sequencing the genomes of 1000 actinobacteria strains.</title>
        <authorList>
            <person name="Klenk H.-P."/>
        </authorList>
    </citation>
    <scope>NUCLEOTIDE SEQUENCE</scope>
    <source>
        <strain evidence="20">DSM 46694</strain>
    </source>
</reference>
<evidence type="ECO:0000256" key="9">
    <source>
        <dbReference type="ARBA" id="ARBA00022679"/>
    </source>
</evidence>
<keyword evidence="8 19" id="KW-0169">Cobalamin biosynthesis</keyword>
<comment type="catalytic activity">
    <reaction evidence="18 19">
        <text>alpha-ribazole 5'-phosphate + adenosylcob(III)inamide-GDP = adenosylcob(III)alamin 5'-phosphate + GMP + H(+)</text>
        <dbReference type="Rhea" id="RHEA:23560"/>
        <dbReference type="ChEBI" id="CHEBI:15378"/>
        <dbReference type="ChEBI" id="CHEBI:57918"/>
        <dbReference type="ChEBI" id="CHEBI:58115"/>
        <dbReference type="ChEBI" id="CHEBI:60487"/>
        <dbReference type="ChEBI" id="CHEBI:60493"/>
        <dbReference type="EC" id="2.7.8.26"/>
    </reaction>
</comment>
<evidence type="ECO:0000313" key="20">
    <source>
        <dbReference type="EMBL" id="MCP2359665.1"/>
    </source>
</evidence>
<keyword evidence="7 19" id="KW-1003">Cell membrane</keyword>
<dbReference type="InterPro" id="IPR003805">
    <property type="entry name" value="CobS"/>
</dbReference>
<evidence type="ECO:0000256" key="7">
    <source>
        <dbReference type="ARBA" id="ARBA00022475"/>
    </source>
</evidence>
<proteinExistence type="inferred from homology"/>
<evidence type="ECO:0000256" key="12">
    <source>
        <dbReference type="ARBA" id="ARBA00022989"/>
    </source>
</evidence>
<accession>A0A9X2K4S6</accession>
<feature type="transmembrane region" description="Helical" evidence="19">
    <location>
        <begin position="105"/>
        <end position="123"/>
    </location>
</feature>
<evidence type="ECO:0000256" key="11">
    <source>
        <dbReference type="ARBA" id="ARBA00022842"/>
    </source>
</evidence>
<comment type="pathway">
    <text evidence="3 19">Cofactor biosynthesis; adenosylcobalamin biosynthesis; adenosylcobalamin from cob(II)yrinate a,c-diamide: step 7/7.</text>
</comment>
<keyword evidence="11 19" id="KW-0460">Magnesium</keyword>
<evidence type="ECO:0000256" key="4">
    <source>
        <dbReference type="ARBA" id="ARBA00010561"/>
    </source>
</evidence>
<evidence type="ECO:0000256" key="3">
    <source>
        <dbReference type="ARBA" id="ARBA00004663"/>
    </source>
</evidence>
<dbReference type="Proteomes" id="UP001139648">
    <property type="component" value="Unassembled WGS sequence"/>
</dbReference>
<evidence type="ECO:0000256" key="18">
    <source>
        <dbReference type="ARBA" id="ARBA00049504"/>
    </source>
</evidence>
<dbReference type="HAMAP" id="MF_00719">
    <property type="entry name" value="CobS"/>
    <property type="match status" value="1"/>
</dbReference>
<evidence type="ECO:0000256" key="5">
    <source>
        <dbReference type="ARBA" id="ARBA00013200"/>
    </source>
</evidence>
<evidence type="ECO:0000256" key="6">
    <source>
        <dbReference type="ARBA" id="ARBA00015850"/>
    </source>
</evidence>
<evidence type="ECO:0000256" key="17">
    <source>
        <dbReference type="ARBA" id="ARBA00048623"/>
    </source>
</evidence>
<comment type="caution">
    <text evidence="20">The sequence shown here is derived from an EMBL/GenBank/DDBJ whole genome shotgun (WGS) entry which is preliminary data.</text>
</comment>
<organism evidence="20 21">
    <name type="scientific">Nonomuraea thailandensis</name>
    <dbReference type="NCBI Taxonomy" id="1188745"/>
    <lineage>
        <taxon>Bacteria</taxon>
        <taxon>Bacillati</taxon>
        <taxon>Actinomycetota</taxon>
        <taxon>Actinomycetes</taxon>
        <taxon>Streptosporangiales</taxon>
        <taxon>Streptosporangiaceae</taxon>
        <taxon>Nonomuraea</taxon>
    </lineage>
</organism>
<evidence type="ECO:0000313" key="21">
    <source>
        <dbReference type="Proteomes" id="UP001139648"/>
    </source>
</evidence>
<comment type="function">
    <text evidence="14 19">Joins adenosylcobinamide-GDP and alpha-ribazole to generate adenosylcobalamin (Ado-cobalamin). Also synthesizes adenosylcobalamin 5'-phosphate from adenosylcobinamide-GDP and alpha-ribazole 5'-phosphate.</text>
</comment>
<evidence type="ECO:0000256" key="8">
    <source>
        <dbReference type="ARBA" id="ARBA00022573"/>
    </source>
</evidence>
<evidence type="ECO:0000256" key="1">
    <source>
        <dbReference type="ARBA" id="ARBA00001946"/>
    </source>
</evidence>
<keyword evidence="21" id="KW-1185">Reference proteome</keyword>
<dbReference type="EMBL" id="JAMZEB010000002">
    <property type="protein sequence ID" value="MCP2359665.1"/>
    <property type="molecule type" value="Genomic_DNA"/>
</dbReference>
<dbReference type="AlphaFoldDB" id="A0A9X2K4S6"/>
<dbReference type="GO" id="GO:0005886">
    <property type="term" value="C:plasma membrane"/>
    <property type="evidence" value="ECO:0007669"/>
    <property type="project" value="UniProtKB-SubCell"/>
</dbReference>
<evidence type="ECO:0000256" key="19">
    <source>
        <dbReference type="HAMAP-Rule" id="MF_00719"/>
    </source>
</evidence>